<dbReference type="SUPFAM" id="SSF53098">
    <property type="entry name" value="Ribonuclease H-like"/>
    <property type="match status" value="1"/>
</dbReference>
<proteinExistence type="predicted"/>
<feature type="domain" description="RNase H type-1" evidence="1">
    <location>
        <begin position="213"/>
        <end position="351"/>
    </location>
</feature>
<dbReference type="InterPro" id="IPR012337">
    <property type="entry name" value="RNaseH-like_sf"/>
</dbReference>
<dbReference type="InterPro" id="IPR002156">
    <property type="entry name" value="RNaseH_domain"/>
</dbReference>
<dbReference type="Gene3D" id="3.30.420.10">
    <property type="entry name" value="Ribonuclease H-like superfamily/Ribonuclease H"/>
    <property type="match status" value="1"/>
</dbReference>
<dbReference type="GO" id="GO:0003676">
    <property type="term" value="F:nucleic acid binding"/>
    <property type="evidence" value="ECO:0007669"/>
    <property type="project" value="InterPro"/>
</dbReference>
<dbReference type="eggNOG" id="COG0328">
    <property type="taxonomic scope" value="Bacteria"/>
</dbReference>
<dbReference type="Pfam" id="PF00075">
    <property type="entry name" value="RNase_H"/>
    <property type="match status" value="1"/>
</dbReference>
<dbReference type="AlphaFoldDB" id="D2NPS4"/>
<keyword evidence="3" id="KW-1185">Reference proteome</keyword>
<dbReference type="GO" id="GO:0004523">
    <property type="term" value="F:RNA-DNA hybrid ribonuclease activity"/>
    <property type="evidence" value="ECO:0007669"/>
    <property type="project" value="InterPro"/>
</dbReference>
<accession>D2NPS4</accession>
<dbReference type="STRING" id="680646.RMDY18_18100"/>
<dbReference type="InterPro" id="IPR036397">
    <property type="entry name" value="RNaseH_sf"/>
</dbReference>
<dbReference type="KEGG" id="rmu:RMDY18_18100"/>
<organism evidence="2 3">
    <name type="scientific">Rothia mucilaginosa (strain DY-18)</name>
    <name type="common">Stomatococcus mucilaginosus</name>
    <dbReference type="NCBI Taxonomy" id="680646"/>
    <lineage>
        <taxon>Bacteria</taxon>
        <taxon>Bacillati</taxon>
        <taxon>Actinomycetota</taxon>
        <taxon>Actinomycetes</taxon>
        <taxon>Micrococcales</taxon>
        <taxon>Micrococcaceae</taxon>
        <taxon>Rothia</taxon>
    </lineage>
</organism>
<reference evidence="2 3" key="2">
    <citation type="journal article" date="2010" name="J Osaka Dent Univ">
        <title>Isolation and identification of Rothia mucilaginosa from persistent apical periodontitis lesions.</title>
        <authorList>
            <person name="Yamane K."/>
            <person name="Yoshida M."/>
            <person name="Fujihira T."/>
            <person name="Baba T."/>
            <person name="Tsuji N."/>
            <person name="Hayashi H."/>
            <person name="Sugimori C."/>
            <person name="Yamanaka T."/>
            <person name="Mashimo C."/>
            <person name="Nambu T."/>
            <person name="Kawai H."/>
            <person name="Fukushima H."/>
        </authorList>
    </citation>
    <scope>NUCLEOTIDE SEQUENCE [LARGE SCALE GENOMIC DNA]</scope>
    <source>
        <strain evidence="2 3">DY-18</strain>
    </source>
</reference>
<protein>
    <submittedName>
        <fullName evidence="2">Ribonuclease HI</fullName>
    </submittedName>
</protein>
<evidence type="ECO:0000259" key="1">
    <source>
        <dbReference type="Pfam" id="PF00075"/>
    </source>
</evidence>
<name>D2NPS4_ROTMD</name>
<dbReference type="EMBL" id="AP011540">
    <property type="protein sequence ID" value="BAI65642.1"/>
    <property type="molecule type" value="Genomic_DNA"/>
</dbReference>
<reference evidence="3" key="1">
    <citation type="submission" date="2009-07" db="EMBL/GenBank/DDBJ databases">
        <title>Complete genome sequence of Rothia mucilaginosa DJ.</title>
        <authorList>
            <person name="Yamane K."/>
            <person name="Nambu T."/>
            <person name="Mashimo C."/>
            <person name="Sugimori C."/>
            <person name="Yamanaka T."/>
            <person name="Leung K."/>
            <person name="Fukushima H."/>
        </authorList>
    </citation>
    <scope>NUCLEOTIDE SEQUENCE [LARGE SCALE GENOMIC DNA]</scope>
    <source>
        <strain evidence="3">DY-18</strain>
    </source>
</reference>
<dbReference type="HOGENOM" id="CLU_692386_0_0_11"/>
<evidence type="ECO:0000313" key="3">
    <source>
        <dbReference type="Proteomes" id="UP000001883"/>
    </source>
</evidence>
<sequence length="412" mass="46440">MEGEAVWHTWGVTLMGFSPAHIKRCTLTWEAPDYSASYPAGYTNQGVAVIAVAQEHRTAQGFCYSALSTVVFISKQDGTRTVVNEELMLFTHVHSLMECCDEVHPRLLGRAVLSAWDVVPEQYRQNLVTIAADRKNLKHLFRDCDQLKGIMEYRAFEKVLDPYDNHSLGEVHVKLAGTPAYERMQAEVCAARTAVDEMVEEALTPRPLDQLQDYSVFTDCSFRSTHNKKYQRGGRMGIAGVSEDGFYFHAHYDGVNIMTGELSAMLAAYTVFHSGSRRLIIHTDSLGALTFVLRLAHSRWAFEAWVSEGIQDERVVAQMRALTEAIREKRVLVKHVPGHTGHGLQESSDSVSKMHRHFPGQIVDKRHQSEFNQRCESIITALSGCAKAVRLLAPEWLQIKPSSIHTGNRLWR</sequence>
<reference evidence="2 3" key="3">
    <citation type="journal article" date="2010" name="Sequencing">
        <title>Complete Genome Sequence of Rothia mucilaginosa DY-18: A Clinical Isolate with Dense Meshwork-Like Structures from a Persistent Apical Periodontitis Lesion.</title>
        <authorList>
            <person name="Yamane K."/>
            <person name="Nambu T."/>
            <person name="Yamanaka T."/>
            <person name="Mashimo C."/>
            <person name="Sugimori C."/>
            <person name="Leung K.-P."/>
            <person name="Fukushima H."/>
        </authorList>
    </citation>
    <scope>NUCLEOTIDE SEQUENCE [LARGE SCALE GENOMIC DNA]</scope>
    <source>
        <strain evidence="2 3">DY-18</strain>
    </source>
</reference>
<dbReference type="Proteomes" id="UP000001883">
    <property type="component" value="Chromosome"/>
</dbReference>
<gene>
    <name evidence="2" type="ordered locus">RMDY18_18100</name>
</gene>
<evidence type="ECO:0000313" key="2">
    <source>
        <dbReference type="EMBL" id="BAI65642.1"/>
    </source>
</evidence>